<evidence type="ECO:0000313" key="2">
    <source>
        <dbReference type="Proteomes" id="UP000295388"/>
    </source>
</evidence>
<gene>
    <name evidence="1" type="ORF">EV643_11748</name>
</gene>
<keyword evidence="2" id="KW-1185">Reference proteome</keyword>
<accession>A0A4R6K991</accession>
<protein>
    <submittedName>
        <fullName evidence="1">Uncharacterized protein</fullName>
    </submittedName>
</protein>
<dbReference type="Proteomes" id="UP000295388">
    <property type="component" value="Unassembled WGS sequence"/>
</dbReference>
<dbReference type="EMBL" id="SNWQ01000017">
    <property type="protein sequence ID" value="TDO44025.1"/>
    <property type="molecule type" value="Genomic_DNA"/>
</dbReference>
<reference evidence="1 2" key="1">
    <citation type="submission" date="2019-03" db="EMBL/GenBank/DDBJ databases">
        <title>Genomic Encyclopedia of Type Strains, Phase III (KMG-III): the genomes of soil and plant-associated and newly described type strains.</title>
        <authorList>
            <person name="Whitman W."/>
        </authorList>
    </citation>
    <scope>NUCLEOTIDE SEQUENCE [LARGE SCALE GENOMIC DNA]</scope>
    <source>
        <strain evidence="1 2">VKM Ac-2527</strain>
    </source>
</reference>
<name>A0A4R6K991_9ACTN</name>
<sequence>MIAGTVLAADSFSASDPSWAKAVLVRLTAQGRAVTPLRYARATQTFGADEILTTELSQSRELLVLPLGSRIDNAPVAMTKAVTSTDDGRSWQAFEPR</sequence>
<evidence type="ECO:0000313" key="1">
    <source>
        <dbReference type="EMBL" id="TDO44025.1"/>
    </source>
</evidence>
<dbReference type="RefSeq" id="WP_133803551.1">
    <property type="nucleotide sequence ID" value="NZ_SNWQ01000017.1"/>
</dbReference>
<comment type="caution">
    <text evidence="1">The sequence shown here is derived from an EMBL/GenBank/DDBJ whole genome shotgun (WGS) entry which is preliminary data.</text>
</comment>
<proteinExistence type="predicted"/>
<organism evidence="1 2">
    <name type="scientific">Kribbella caucasensis</name>
    <dbReference type="NCBI Taxonomy" id="2512215"/>
    <lineage>
        <taxon>Bacteria</taxon>
        <taxon>Bacillati</taxon>
        <taxon>Actinomycetota</taxon>
        <taxon>Actinomycetes</taxon>
        <taxon>Propionibacteriales</taxon>
        <taxon>Kribbellaceae</taxon>
        <taxon>Kribbella</taxon>
    </lineage>
</organism>
<dbReference type="AlphaFoldDB" id="A0A4R6K991"/>
<dbReference type="OrthoDB" id="3804876at2"/>